<proteinExistence type="predicted"/>
<protein>
    <submittedName>
        <fullName evidence="3">Uncharacterized protein LOC112692106</fullName>
    </submittedName>
</protein>
<dbReference type="Proteomes" id="UP000694846">
    <property type="component" value="Unplaced"/>
</dbReference>
<organism evidence="2 3">
    <name type="scientific">Sipha flava</name>
    <name type="common">yellow sugarcane aphid</name>
    <dbReference type="NCBI Taxonomy" id="143950"/>
    <lineage>
        <taxon>Eukaryota</taxon>
        <taxon>Metazoa</taxon>
        <taxon>Ecdysozoa</taxon>
        <taxon>Arthropoda</taxon>
        <taxon>Hexapoda</taxon>
        <taxon>Insecta</taxon>
        <taxon>Pterygota</taxon>
        <taxon>Neoptera</taxon>
        <taxon>Paraneoptera</taxon>
        <taxon>Hemiptera</taxon>
        <taxon>Sternorrhyncha</taxon>
        <taxon>Aphidomorpha</taxon>
        <taxon>Aphidoidea</taxon>
        <taxon>Aphididae</taxon>
        <taxon>Sipha</taxon>
    </lineage>
</organism>
<dbReference type="AlphaFoldDB" id="A0A8B8GHH3"/>
<keyword evidence="1" id="KW-0472">Membrane</keyword>
<dbReference type="RefSeq" id="XP_025422443.1">
    <property type="nucleotide sequence ID" value="XM_025566658.1"/>
</dbReference>
<evidence type="ECO:0000313" key="2">
    <source>
        <dbReference type="Proteomes" id="UP000694846"/>
    </source>
</evidence>
<dbReference type="GeneID" id="112692106"/>
<reference evidence="3" key="1">
    <citation type="submission" date="2025-08" db="UniProtKB">
        <authorList>
            <consortium name="RefSeq"/>
        </authorList>
    </citation>
    <scope>IDENTIFICATION</scope>
    <source>
        <tissue evidence="3">Whole body</tissue>
    </source>
</reference>
<keyword evidence="2" id="KW-1185">Reference proteome</keyword>
<name>A0A8B8GHH3_9HEMI</name>
<feature type="transmembrane region" description="Helical" evidence="1">
    <location>
        <begin position="46"/>
        <end position="63"/>
    </location>
</feature>
<gene>
    <name evidence="3" type="primary">LOC112692106</name>
</gene>
<evidence type="ECO:0000256" key="1">
    <source>
        <dbReference type="SAM" id="Phobius"/>
    </source>
</evidence>
<evidence type="ECO:0000313" key="3">
    <source>
        <dbReference type="RefSeq" id="XP_025422443.1"/>
    </source>
</evidence>
<accession>A0A8B8GHH3</accession>
<sequence>MNLMRQFCENYNTPPTKFPEPPIRPYSLIFLTVYHLAFLRRFVRALVIILSLLVCVTVQHSYVCLSRNPFGETSDVEAIITHDSAKVQCKMHSCPVAATFNASSVHLVFNGKIKISIKLQDLKEQPSIMYRRLRVKCKRNVYVVTGQTTHGSAARESKIVYR</sequence>
<keyword evidence="1" id="KW-0812">Transmembrane</keyword>
<keyword evidence="1" id="KW-1133">Transmembrane helix</keyword>